<keyword evidence="9" id="KW-0406">Ion transport</keyword>
<dbReference type="InterPro" id="IPR049712">
    <property type="entry name" value="Poly_export"/>
</dbReference>
<evidence type="ECO:0000256" key="9">
    <source>
        <dbReference type="ARBA" id="ARBA00023065"/>
    </source>
</evidence>
<evidence type="ECO:0000256" key="8">
    <source>
        <dbReference type="ARBA" id="ARBA00023047"/>
    </source>
</evidence>
<feature type="region of interest" description="Disordered" evidence="15">
    <location>
        <begin position="38"/>
        <end position="143"/>
    </location>
</feature>
<keyword evidence="12" id="KW-0564">Palmitate</keyword>
<dbReference type="GO" id="GO:0015288">
    <property type="term" value="F:porin activity"/>
    <property type="evidence" value="ECO:0007669"/>
    <property type="project" value="UniProtKB-KW"/>
</dbReference>
<dbReference type="InterPro" id="IPR003715">
    <property type="entry name" value="Poly_export_N"/>
</dbReference>
<dbReference type="InterPro" id="IPR019554">
    <property type="entry name" value="Soluble_ligand-bd"/>
</dbReference>
<proteinExistence type="inferred from homology"/>
<keyword evidence="11" id="KW-0472">Membrane</keyword>
<evidence type="ECO:0000256" key="11">
    <source>
        <dbReference type="ARBA" id="ARBA00023136"/>
    </source>
</evidence>
<dbReference type="AlphaFoldDB" id="A0ABD4SZL6"/>
<name>A0ABD4SZL6_9CYAN</name>
<evidence type="ECO:0000259" key="17">
    <source>
        <dbReference type="Pfam" id="PF10531"/>
    </source>
</evidence>
<keyword evidence="5" id="KW-0762">Sugar transport</keyword>
<evidence type="ECO:0000256" key="3">
    <source>
        <dbReference type="ARBA" id="ARBA00022448"/>
    </source>
</evidence>
<feature type="compositionally biased region" description="Low complexity" evidence="15">
    <location>
        <begin position="38"/>
        <end position="55"/>
    </location>
</feature>
<dbReference type="RefSeq" id="WP_166279339.1">
    <property type="nucleotide sequence ID" value="NZ_JTHE03000013.1"/>
</dbReference>
<comment type="similarity">
    <text evidence="2">Belongs to the BexD/CtrA/VexA family.</text>
</comment>
<dbReference type="Gene3D" id="3.10.560.10">
    <property type="entry name" value="Outer membrane lipoprotein wza domain like"/>
    <property type="match status" value="2"/>
</dbReference>
<dbReference type="Pfam" id="PF22461">
    <property type="entry name" value="SLBB_2"/>
    <property type="match status" value="1"/>
</dbReference>
<keyword evidence="13" id="KW-0998">Cell outer membrane</keyword>
<evidence type="ECO:0000259" key="16">
    <source>
        <dbReference type="Pfam" id="PF02563"/>
    </source>
</evidence>
<evidence type="ECO:0000256" key="7">
    <source>
        <dbReference type="ARBA" id="ARBA00022729"/>
    </source>
</evidence>
<keyword evidence="20" id="KW-1185">Reference proteome</keyword>
<dbReference type="Pfam" id="PF10531">
    <property type="entry name" value="SLBB"/>
    <property type="match status" value="1"/>
</dbReference>
<evidence type="ECO:0000313" key="19">
    <source>
        <dbReference type="EMBL" id="MCM1981600.1"/>
    </source>
</evidence>
<dbReference type="Proteomes" id="UP000031561">
    <property type="component" value="Unassembled WGS sequence"/>
</dbReference>
<keyword evidence="7" id="KW-0732">Signal</keyword>
<reference evidence="19 20" key="1">
    <citation type="journal article" date="2015" name="Genome Announc.">
        <title>Draft Genome Sequence of Filamentous Marine Cyanobacterium Lyngbya confervoides Strain BDU141951.</title>
        <authorList>
            <person name="Chandrababunaidu M.M."/>
            <person name="Sen D."/>
            <person name="Tripathy S."/>
        </authorList>
    </citation>
    <scope>NUCLEOTIDE SEQUENCE [LARGE SCALE GENOMIC DNA]</scope>
    <source>
        <strain evidence="19 20">BDU141951</strain>
    </source>
</reference>
<dbReference type="GO" id="GO:0015774">
    <property type="term" value="P:polysaccharide transport"/>
    <property type="evidence" value="ECO:0007669"/>
    <property type="project" value="UniProtKB-KW"/>
</dbReference>
<dbReference type="GO" id="GO:0006811">
    <property type="term" value="P:monoatomic ion transport"/>
    <property type="evidence" value="ECO:0007669"/>
    <property type="project" value="UniProtKB-KW"/>
</dbReference>
<dbReference type="PANTHER" id="PTHR33619">
    <property type="entry name" value="POLYSACCHARIDE EXPORT PROTEIN GFCE-RELATED"/>
    <property type="match status" value="1"/>
</dbReference>
<accession>A0ABD4SZL6</accession>
<evidence type="ECO:0000256" key="12">
    <source>
        <dbReference type="ARBA" id="ARBA00023139"/>
    </source>
</evidence>
<dbReference type="GO" id="GO:0009279">
    <property type="term" value="C:cell outer membrane"/>
    <property type="evidence" value="ECO:0007669"/>
    <property type="project" value="UniProtKB-SubCell"/>
</dbReference>
<evidence type="ECO:0000256" key="2">
    <source>
        <dbReference type="ARBA" id="ARBA00009450"/>
    </source>
</evidence>
<keyword evidence="14" id="KW-0449">Lipoprotein</keyword>
<feature type="domain" description="SLBB" evidence="18">
    <location>
        <begin position="231"/>
        <end position="314"/>
    </location>
</feature>
<evidence type="ECO:0000256" key="10">
    <source>
        <dbReference type="ARBA" id="ARBA00023114"/>
    </source>
</evidence>
<keyword evidence="6" id="KW-0812">Transmembrane</keyword>
<feature type="compositionally biased region" description="Pro residues" evidence="15">
    <location>
        <begin position="56"/>
        <end position="77"/>
    </location>
</feature>
<evidence type="ECO:0000256" key="13">
    <source>
        <dbReference type="ARBA" id="ARBA00023237"/>
    </source>
</evidence>
<dbReference type="Pfam" id="PF02563">
    <property type="entry name" value="Poly_export"/>
    <property type="match status" value="1"/>
</dbReference>
<dbReference type="GO" id="GO:0046930">
    <property type="term" value="C:pore complex"/>
    <property type="evidence" value="ECO:0007669"/>
    <property type="project" value="UniProtKB-KW"/>
</dbReference>
<evidence type="ECO:0000256" key="4">
    <source>
        <dbReference type="ARBA" id="ARBA00022452"/>
    </source>
</evidence>
<dbReference type="EMBL" id="JTHE03000013">
    <property type="protein sequence ID" value="MCM1981600.1"/>
    <property type="molecule type" value="Genomic_DNA"/>
</dbReference>
<sequence>MSLTFKQAILGLRLPLYGPIFLLCAYWLSNTAPQQVQANPAANPLPSLMPSDPSTWPTPDPSPLPVLPQRVSPPPHPAKAGQSSPESALPESRSEPAAVAPSPPVPPAAEGRIKDTIPVPIPSGSAPESVPKAISPPEGTVPPLVNPYAPDDYRLSIGDSISIFIANIPEFTTEHVLMSDGTVNLPVAGPMALWGMTLKEAGVAVKQRYVETDILRDPDVTVQLLASSPLKVAIAGQINRPGAYDIPVLDKKLPTLTDALKMAGGIASEADLRSVKVYRHHPTGGSQEIQVNLMALFQEADLSQNISLRNGDRIVLPQATIKPEEAKLLGSANISPDEMQVGILGEVLQPGLIKAPTHTSLNQALLLVGGFNSRAKKKTVELLRTHDDGSVLRQKIKVDWSQPVGVEANPILKHRDVVLVGRSAIARYSDFLDRIIGPINRTVPFLGILDLILPSSGSNR</sequence>
<evidence type="ECO:0000256" key="1">
    <source>
        <dbReference type="ARBA" id="ARBA00004571"/>
    </source>
</evidence>
<dbReference type="InterPro" id="IPR054765">
    <property type="entry name" value="SLBB_dom"/>
</dbReference>
<protein>
    <submittedName>
        <fullName evidence="19">SLBB domain-containing protein</fullName>
    </submittedName>
</protein>
<comment type="subcellular location">
    <subcellularLocation>
        <location evidence="1">Cell outer membrane</location>
        <topology evidence="1">Multi-pass membrane protein</topology>
    </subcellularLocation>
</comment>
<feature type="domain" description="Soluble ligand binding" evidence="17">
    <location>
        <begin position="341"/>
        <end position="391"/>
    </location>
</feature>
<gene>
    <name evidence="19" type="ORF">QQ91_0001980</name>
</gene>
<feature type="domain" description="Polysaccharide export protein N-terminal" evidence="16">
    <location>
        <begin position="149"/>
        <end position="224"/>
    </location>
</feature>
<keyword evidence="4" id="KW-1134">Transmembrane beta strand</keyword>
<evidence type="ECO:0000313" key="20">
    <source>
        <dbReference type="Proteomes" id="UP000031561"/>
    </source>
</evidence>
<keyword evidence="8" id="KW-0625">Polysaccharide transport</keyword>
<evidence type="ECO:0000256" key="6">
    <source>
        <dbReference type="ARBA" id="ARBA00022692"/>
    </source>
</evidence>
<dbReference type="PANTHER" id="PTHR33619:SF3">
    <property type="entry name" value="POLYSACCHARIDE EXPORT PROTEIN GFCE-RELATED"/>
    <property type="match status" value="1"/>
</dbReference>
<evidence type="ECO:0000259" key="18">
    <source>
        <dbReference type="Pfam" id="PF22461"/>
    </source>
</evidence>
<keyword evidence="10" id="KW-0626">Porin</keyword>
<evidence type="ECO:0000256" key="15">
    <source>
        <dbReference type="SAM" id="MobiDB-lite"/>
    </source>
</evidence>
<organism evidence="19 20">
    <name type="scientific">Lyngbya confervoides BDU141951</name>
    <dbReference type="NCBI Taxonomy" id="1574623"/>
    <lineage>
        <taxon>Bacteria</taxon>
        <taxon>Bacillati</taxon>
        <taxon>Cyanobacteriota</taxon>
        <taxon>Cyanophyceae</taxon>
        <taxon>Oscillatoriophycideae</taxon>
        <taxon>Oscillatoriales</taxon>
        <taxon>Microcoleaceae</taxon>
        <taxon>Lyngbya</taxon>
    </lineage>
</organism>
<comment type="caution">
    <text evidence="19">The sequence shown here is derived from an EMBL/GenBank/DDBJ whole genome shotgun (WGS) entry which is preliminary data.</text>
</comment>
<evidence type="ECO:0000256" key="5">
    <source>
        <dbReference type="ARBA" id="ARBA00022597"/>
    </source>
</evidence>
<keyword evidence="3" id="KW-0813">Transport</keyword>
<evidence type="ECO:0000256" key="14">
    <source>
        <dbReference type="ARBA" id="ARBA00023288"/>
    </source>
</evidence>